<proteinExistence type="inferred from homology"/>
<evidence type="ECO:0000256" key="4">
    <source>
        <dbReference type="ARBA" id="ARBA00023136"/>
    </source>
</evidence>
<evidence type="ECO:0000256" key="5">
    <source>
        <dbReference type="ARBA" id="ARBA00049650"/>
    </source>
</evidence>
<dbReference type="eggNOG" id="ENOG502SFX1">
    <property type="taxonomic scope" value="Eukaryota"/>
</dbReference>
<evidence type="ECO:0000313" key="8">
    <source>
        <dbReference type="Ensembl" id="ENSMPUP00000003833.1"/>
    </source>
</evidence>
<evidence type="ECO:0000256" key="2">
    <source>
        <dbReference type="ARBA" id="ARBA00022692"/>
    </source>
</evidence>
<keyword evidence="3 7" id="KW-1133">Transmembrane helix</keyword>
<dbReference type="AlphaFoldDB" id="M3XXN3"/>
<organism evidence="8">
    <name type="scientific">Mustela putorius furo</name>
    <name type="common">European domestic ferret</name>
    <name type="synonym">Mustela furo</name>
    <dbReference type="NCBI Taxonomy" id="9669"/>
    <lineage>
        <taxon>Eukaryota</taxon>
        <taxon>Metazoa</taxon>
        <taxon>Chordata</taxon>
        <taxon>Craniata</taxon>
        <taxon>Vertebrata</taxon>
        <taxon>Euteleostomi</taxon>
        <taxon>Mammalia</taxon>
        <taxon>Eutheria</taxon>
        <taxon>Laurasiatheria</taxon>
        <taxon>Carnivora</taxon>
        <taxon>Caniformia</taxon>
        <taxon>Musteloidea</taxon>
        <taxon>Mustelidae</taxon>
        <taxon>Mustelinae</taxon>
        <taxon>Mustela</taxon>
    </lineage>
</organism>
<reference evidence="8" key="1">
    <citation type="submission" date="2024-06" db="UniProtKB">
        <authorList>
            <consortium name="Ensembl"/>
        </authorList>
    </citation>
    <scope>IDENTIFICATION</scope>
</reference>
<evidence type="ECO:0008006" key="9">
    <source>
        <dbReference type="Google" id="ProtNLM"/>
    </source>
</evidence>
<dbReference type="Ensembl" id="ENSMPUT00000003902.1">
    <property type="protein sequence ID" value="ENSMPUP00000003833.1"/>
    <property type="gene ID" value="ENSMPUG00000003863.1"/>
</dbReference>
<accession>M3XXN3</accession>
<comment type="subcellular location">
    <subcellularLocation>
        <location evidence="1">Membrane</location>
        <topology evidence="1">Single-pass membrane protein</topology>
    </subcellularLocation>
</comment>
<dbReference type="EMBL" id="AEYP01077180">
    <property type="status" value="NOT_ANNOTATED_CDS"/>
    <property type="molecule type" value="Genomic_DNA"/>
</dbReference>
<keyword evidence="2 7" id="KW-0812">Transmembrane</keyword>
<dbReference type="STRING" id="9669.ENSMPUP00000003833"/>
<dbReference type="PANTHER" id="PTHR15296">
    <property type="entry name" value="MEMBRANE-ASSOCIATED PROTEIN MAP17"/>
    <property type="match status" value="1"/>
</dbReference>
<feature type="transmembrane region" description="Helical" evidence="7">
    <location>
        <begin position="129"/>
        <end position="149"/>
    </location>
</feature>
<dbReference type="InterPro" id="IPR031627">
    <property type="entry name" value="PDZK1IP1/SMIM24"/>
</dbReference>
<evidence type="ECO:0000256" key="6">
    <source>
        <dbReference type="SAM" id="MobiDB-lite"/>
    </source>
</evidence>
<dbReference type="PANTHER" id="PTHR15296:SF2">
    <property type="entry name" value="SMALL INTEGRAL MEMBRANE PROTEIN 24"/>
    <property type="match status" value="1"/>
</dbReference>
<dbReference type="GO" id="GO:0016020">
    <property type="term" value="C:membrane"/>
    <property type="evidence" value="ECO:0007669"/>
    <property type="project" value="UniProtKB-SubCell"/>
</dbReference>
<dbReference type="HOGENOM" id="CLU_1224427_0_0_1"/>
<dbReference type="InParanoid" id="M3XXN3"/>
<comment type="similarity">
    <text evidence="5">Belongs to the PDZK1-interacting protein 1/SMIM24 family.</text>
</comment>
<keyword evidence="4 7" id="KW-0472">Membrane</keyword>
<dbReference type="Pfam" id="PF15807">
    <property type="entry name" value="MAP17"/>
    <property type="match status" value="1"/>
</dbReference>
<feature type="compositionally biased region" description="Basic and acidic residues" evidence="6">
    <location>
        <begin position="180"/>
        <end position="203"/>
    </location>
</feature>
<feature type="region of interest" description="Disordered" evidence="6">
    <location>
        <begin position="175"/>
        <end position="226"/>
    </location>
</feature>
<sequence>METSCGVFREGDITASGGPEPRPISAWPLQHGAWGTWRLGPGAGTGWRGRTPALIVIPGPESDLQVWTGPAPRPACCFIRGRAGPHPASLDRAPPVMTMETLEIPLLLSALLLSPAKAQQASQYRPKPWLVGLAAVVGFLFIVFVLMLVNRIWCSKKRAEDEEFAFGMESNPYQDTALSDEGKRERKGVTKDQKDKTAGKEGETNSGLELEEEESGGHGKVANTAM</sequence>
<protein>
    <recommendedName>
        <fullName evidence="9">Small integral membrane protein 24</fullName>
    </recommendedName>
</protein>
<evidence type="ECO:0000256" key="3">
    <source>
        <dbReference type="ARBA" id="ARBA00022989"/>
    </source>
</evidence>
<dbReference type="GeneTree" id="ENSGT00940000154660"/>
<name>M3XXN3_MUSPF</name>
<feature type="region of interest" description="Disordered" evidence="6">
    <location>
        <begin position="1"/>
        <end position="21"/>
    </location>
</feature>
<evidence type="ECO:0000256" key="1">
    <source>
        <dbReference type="ARBA" id="ARBA00004167"/>
    </source>
</evidence>
<evidence type="ECO:0000256" key="7">
    <source>
        <dbReference type="SAM" id="Phobius"/>
    </source>
</evidence>